<reference evidence="2 3" key="1">
    <citation type="journal article" date="2021" name="Sci. Rep.">
        <title>Genome sequencing of the multicellular alga Astrephomene provides insights into convergent evolution of germ-soma differentiation.</title>
        <authorList>
            <person name="Yamashita S."/>
            <person name="Yamamoto K."/>
            <person name="Matsuzaki R."/>
            <person name="Suzuki S."/>
            <person name="Yamaguchi H."/>
            <person name="Hirooka S."/>
            <person name="Minakuchi Y."/>
            <person name="Miyagishima S."/>
            <person name="Kawachi M."/>
            <person name="Toyoda A."/>
            <person name="Nozaki H."/>
        </authorList>
    </citation>
    <scope>NUCLEOTIDE SEQUENCE [LARGE SCALE GENOMIC DNA]</scope>
    <source>
        <strain evidence="2 3">NIES-4017</strain>
    </source>
</reference>
<dbReference type="AlphaFoldDB" id="A0AAD3DV43"/>
<keyword evidence="3" id="KW-1185">Reference proteome</keyword>
<gene>
    <name evidence="2" type="ORF">Agub_g10468</name>
</gene>
<sequence length="338" mass="35252">MVLLLVTHVVEVPSSRVPLSVIILNDAIKRKSLPPNLKCRFVIPSAGNYSASIWDASSIEDLQQWIDTNLMDGVAHIAEVPEEFTYGLALELTTSRAADKIQVATSSKNTIERLNSTGVKVMESVAEKVSTGLDRLDARTNLISATREATSAAVVKVKQATDRALESEGVQKSLASLSTSLQNASNRMNKAFSWVGSKVKENFPAAAAAAGGPGQPYNAFASEDAAAPPPAYDAAVYSSPAYMPVSTNPLGRASQDEAEAGNSGAPAVWGSVAGAPTENAAPVPHFTLHDEGFGSPQLTPSTLPELGGNAAESEREGLPLIQAPLEGHRAGGVGEANP</sequence>
<evidence type="ECO:0000313" key="3">
    <source>
        <dbReference type="Proteomes" id="UP001054857"/>
    </source>
</evidence>
<comment type="caution">
    <text evidence="2">The sequence shown here is derived from an EMBL/GenBank/DDBJ whole genome shotgun (WGS) entry which is preliminary data.</text>
</comment>
<dbReference type="EMBL" id="BMAR01000024">
    <property type="protein sequence ID" value="GFR48566.1"/>
    <property type="molecule type" value="Genomic_DNA"/>
</dbReference>
<feature type="region of interest" description="Disordered" evidence="1">
    <location>
        <begin position="292"/>
        <end position="338"/>
    </location>
</feature>
<dbReference type="Proteomes" id="UP001054857">
    <property type="component" value="Unassembled WGS sequence"/>
</dbReference>
<name>A0AAD3DV43_9CHLO</name>
<proteinExistence type="predicted"/>
<evidence type="ECO:0000313" key="2">
    <source>
        <dbReference type="EMBL" id="GFR48566.1"/>
    </source>
</evidence>
<accession>A0AAD3DV43</accession>
<organism evidence="2 3">
    <name type="scientific">Astrephomene gubernaculifera</name>
    <dbReference type="NCBI Taxonomy" id="47775"/>
    <lineage>
        <taxon>Eukaryota</taxon>
        <taxon>Viridiplantae</taxon>
        <taxon>Chlorophyta</taxon>
        <taxon>core chlorophytes</taxon>
        <taxon>Chlorophyceae</taxon>
        <taxon>CS clade</taxon>
        <taxon>Chlamydomonadales</taxon>
        <taxon>Astrephomenaceae</taxon>
        <taxon>Astrephomene</taxon>
    </lineage>
</organism>
<evidence type="ECO:0000256" key="1">
    <source>
        <dbReference type="SAM" id="MobiDB-lite"/>
    </source>
</evidence>
<protein>
    <submittedName>
        <fullName evidence="2">Uncharacterized protein</fullName>
    </submittedName>
</protein>